<evidence type="ECO:0000256" key="5">
    <source>
        <dbReference type="RuleBase" id="RU365044"/>
    </source>
</evidence>
<evidence type="ECO:0000256" key="3">
    <source>
        <dbReference type="ARBA" id="ARBA00022833"/>
    </source>
</evidence>
<comment type="cofactor">
    <cofactor evidence="5">
        <name>Zn(2+)</name>
        <dbReference type="ChEBI" id="CHEBI:29105"/>
    </cofactor>
    <text evidence="5">Binds 1 zinc ion per subunit.</text>
</comment>
<dbReference type="STRING" id="695850.A0A067C116"/>
<dbReference type="KEGG" id="spar:SPRG_14275"/>
<dbReference type="InterPro" id="IPR002579">
    <property type="entry name" value="Met_Sox_Rdtase_MsrB_dom"/>
</dbReference>
<keyword evidence="2 5" id="KW-0479">Metal-binding</keyword>
<dbReference type="Pfam" id="PF01641">
    <property type="entry name" value="SelR"/>
    <property type="match status" value="1"/>
</dbReference>
<sequence>MLRCLRLPRAVGAATRRLRFSTKDDAPKPIPTTDDEWKAKLTPWEYRVLRQKGTEPPGSGPLNKHFEKGTYVCAGCHTPLYSSAHKFDSGCGWPAFYDALPSAISWVPDSDGQRTEIVCAVCHGHMGHVFENEGFPTPTNHRHCVNSISIKFKADET</sequence>
<feature type="domain" description="MsrB" evidence="6">
    <location>
        <begin position="34"/>
        <end position="155"/>
    </location>
</feature>
<dbReference type="InterPro" id="IPR011057">
    <property type="entry name" value="Mss4-like_sf"/>
</dbReference>
<dbReference type="EC" id="1.8.4.12" evidence="5"/>
<evidence type="ECO:0000259" key="6">
    <source>
        <dbReference type="PROSITE" id="PS51790"/>
    </source>
</evidence>
<dbReference type="Gene3D" id="2.170.150.20">
    <property type="entry name" value="Peptide methionine sulfoxide reductase"/>
    <property type="match status" value="1"/>
</dbReference>
<feature type="non-terminal residue" evidence="7">
    <location>
        <position position="1"/>
    </location>
</feature>
<dbReference type="Proteomes" id="UP000030745">
    <property type="component" value="Unassembled WGS sequence"/>
</dbReference>
<dbReference type="PANTHER" id="PTHR46081">
    <property type="entry name" value="PEPTIDE METHIONINE SULFOXIDE REDUCTASE 2"/>
    <property type="match status" value="1"/>
</dbReference>
<gene>
    <name evidence="7" type="ORF">SPRG_14275</name>
</gene>
<dbReference type="GO" id="GO:0006979">
    <property type="term" value="P:response to oxidative stress"/>
    <property type="evidence" value="ECO:0007669"/>
    <property type="project" value="InterPro"/>
</dbReference>
<dbReference type="OrthoDB" id="44061at2759"/>
<dbReference type="GO" id="GO:0046872">
    <property type="term" value="F:metal ion binding"/>
    <property type="evidence" value="ECO:0007669"/>
    <property type="project" value="UniProtKB-KW"/>
</dbReference>
<comment type="similarity">
    <text evidence="1 5">Belongs to the MsrB Met sulfoxide reductase family.</text>
</comment>
<dbReference type="GeneID" id="24136087"/>
<reference evidence="7 8" key="1">
    <citation type="journal article" date="2013" name="PLoS Genet.">
        <title>Distinctive expansion of potential virulence genes in the genome of the oomycete fish pathogen Saprolegnia parasitica.</title>
        <authorList>
            <person name="Jiang R.H."/>
            <person name="de Bruijn I."/>
            <person name="Haas B.J."/>
            <person name="Belmonte R."/>
            <person name="Lobach L."/>
            <person name="Christie J."/>
            <person name="van den Ackerveken G."/>
            <person name="Bottin A."/>
            <person name="Bulone V."/>
            <person name="Diaz-Moreno S.M."/>
            <person name="Dumas B."/>
            <person name="Fan L."/>
            <person name="Gaulin E."/>
            <person name="Govers F."/>
            <person name="Grenville-Briggs L.J."/>
            <person name="Horner N.R."/>
            <person name="Levin J.Z."/>
            <person name="Mammella M."/>
            <person name="Meijer H.J."/>
            <person name="Morris P."/>
            <person name="Nusbaum C."/>
            <person name="Oome S."/>
            <person name="Phillips A.J."/>
            <person name="van Rooyen D."/>
            <person name="Rzeszutek E."/>
            <person name="Saraiva M."/>
            <person name="Secombes C.J."/>
            <person name="Seidl M.F."/>
            <person name="Snel B."/>
            <person name="Stassen J.H."/>
            <person name="Sykes S."/>
            <person name="Tripathy S."/>
            <person name="van den Berg H."/>
            <person name="Vega-Arreguin J.C."/>
            <person name="Wawra S."/>
            <person name="Young S.K."/>
            <person name="Zeng Q."/>
            <person name="Dieguez-Uribeondo J."/>
            <person name="Russ C."/>
            <person name="Tyler B.M."/>
            <person name="van West P."/>
        </authorList>
    </citation>
    <scope>NUCLEOTIDE SEQUENCE [LARGE SCALE GENOMIC DNA]</scope>
    <source>
        <strain evidence="7 8">CBS 223.65</strain>
    </source>
</reference>
<evidence type="ECO:0000313" key="7">
    <source>
        <dbReference type="EMBL" id="KDO20517.1"/>
    </source>
</evidence>
<name>A0A067C116_SAPPC</name>
<accession>A0A067C116</accession>
<dbReference type="AlphaFoldDB" id="A0A067C116"/>
<dbReference type="InterPro" id="IPR028427">
    <property type="entry name" value="Met_Sox_Rdtase_MsrB"/>
</dbReference>
<dbReference type="SUPFAM" id="SSF51316">
    <property type="entry name" value="Mss4-like"/>
    <property type="match status" value="1"/>
</dbReference>
<dbReference type="GO" id="GO:0033743">
    <property type="term" value="F:peptide-methionine (R)-S-oxide reductase activity"/>
    <property type="evidence" value="ECO:0007669"/>
    <property type="project" value="UniProtKB-EC"/>
</dbReference>
<dbReference type="RefSeq" id="XP_012208779.1">
    <property type="nucleotide sequence ID" value="XM_012353389.1"/>
</dbReference>
<keyword evidence="8" id="KW-1185">Reference proteome</keyword>
<dbReference type="PANTHER" id="PTHR46081:SF8">
    <property type="entry name" value="PEPTIDE METHIONINE SULFOXIDE REDUCTASE 2"/>
    <property type="match status" value="1"/>
</dbReference>
<evidence type="ECO:0000256" key="1">
    <source>
        <dbReference type="ARBA" id="ARBA00007174"/>
    </source>
</evidence>
<dbReference type="VEuPathDB" id="FungiDB:SPRG_14275"/>
<dbReference type="GO" id="GO:0030091">
    <property type="term" value="P:protein repair"/>
    <property type="evidence" value="ECO:0007669"/>
    <property type="project" value="InterPro"/>
</dbReference>
<comment type="catalytic activity">
    <reaction evidence="5">
        <text>L-methionyl-[protein] + [thioredoxin]-disulfide + H2O = L-methionyl-(R)-S-oxide-[protein] + [thioredoxin]-dithiol</text>
        <dbReference type="Rhea" id="RHEA:24164"/>
        <dbReference type="Rhea" id="RHEA-COMP:10698"/>
        <dbReference type="Rhea" id="RHEA-COMP:10700"/>
        <dbReference type="Rhea" id="RHEA-COMP:12313"/>
        <dbReference type="Rhea" id="RHEA-COMP:12314"/>
        <dbReference type="ChEBI" id="CHEBI:15377"/>
        <dbReference type="ChEBI" id="CHEBI:16044"/>
        <dbReference type="ChEBI" id="CHEBI:29950"/>
        <dbReference type="ChEBI" id="CHEBI:45764"/>
        <dbReference type="ChEBI" id="CHEBI:50058"/>
        <dbReference type="EC" id="1.8.4.12"/>
    </reaction>
</comment>
<keyword evidence="3 5" id="KW-0862">Zinc</keyword>
<dbReference type="NCBIfam" id="TIGR00357">
    <property type="entry name" value="peptide-methionine (R)-S-oxide reductase MsrB"/>
    <property type="match status" value="1"/>
</dbReference>
<evidence type="ECO:0000256" key="2">
    <source>
        <dbReference type="ARBA" id="ARBA00022723"/>
    </source>
</evidence>
<organism evidence="7 8">
    <name type="scientific">Saprolegnia parasitica (strain CBS 223.65)</name>
    <dbReference type="NCBI Taxonomy" id="695850"/>
    <lineage>
        <taxon>Eukaryota</taxon>
        <taxon>Sar</taxon>
        <taxon>Stramenopiles</taxon>
        <taxon>Oomycota</taxon>
        <taxon>Saprolegniomycetes</taxon>
        <taxon>Saprolegniales</taxon>
        <taxon>Saprolegniaceae</taxon>
        <taxon>Saprolegnia</taxon>
    </lineage>
</organism>
<dbReference type="OMA" id="CERCGSH"/>
<dbReference type="EMBL" id="KK583310">
    <property type="protein sequence ID" value="KDO20517.1"/>
    <property type="molecule type" value="Genomic_DNA"/>
</dbReference>
<protein>
    <recommendedName>
        <fullName evidence="5">Peptide-methionine (R)-S-oxide reductase</fullName>
        <ecNumber evidence="5">1.8.4.12</ecNumber>
    </recommendedName>
</protein>
<dbReference type="PROSITE" id="PS51790">
    <property type="entry name" value="MSRB"/>
    <property type="match status" value="1"/>
</dbReference>
<keyword evidence="4 5" id="KW-0560">Oxidoreductase</keyword>
<evidence type="ECO:0000313" key="8">
    <source>
        <dbReference type="Proteomes" id="UP000030745"/>
    </source>
</evidence>
<evidence type="ECO:0000256" key="4">
    <source>
        <dbReference type="ARBA" id="ARBA00023002"/>
    </source>
</evidence>
<proteinExistence type="inferred from homology"/>